<dbReference type="Pfam" id="PF05056">
    <property type="entry name" value="DUF674"/>
    <property type="match status" value="1"/>
</dbReference>
<accession>A0A7J7L7R5</accession>
<name>A0A7J7L7R5_9MAGN</name>
<dbReference type="OrthoDB" id="913951at2759"/>
<dbReference type="Proteomes" id="UP000541444">
    <property type="component" value="Unassembled WGS sequence"/>
</dbReference>
<sequence length="258" mass="29147">MESSCSPCKEYMFSPPVASQFGCKNQPPKIEVMYYPRFNLEGKFPLKNCENWKSNAAVNPNPSDIFLKAPEAFMIIYDLSVAPFSFITSISLLEKQKVAIEDMEVWEVSIGQKELSTVARSKKSGVNLIVKEKRFLSTECDLGKRSSSSDKKLSERRWDRSFLKRHPGKEDDCCLASTGWFSMRSKSSIPASKFVVLSDSEKTSSSRRGDECSIMEETVNSVGTIIEVVGPSRSGAQKRRRAKMGKRESLSYIQWGWM</sequence>
<evidence type="ECO:0000313" key="1">
    <source>
        <dbReference type="EMBL" id="KAF6138695.1"/>
    </source>
</evidence>
<proteinExistence type="predicted"/>
<dbReference type="EMBL" id="JACGCM010002558">
    <property type="protein sequence ID" value="KAF6138695.1"/>
    <property type="molecule type" value="Genomic_DNA"/>
</dbReference>
<reference evidence="1 2" key="1">
    <citation type="journal article" date="2020" name="IScience">
        <title>Genome Sequencing of the Endangered Kingdonia uniflora (Circaeasteraceae, Ranunculales) Reveals Potential Mechanisms of Evolutionary Specialization.</title>
        <authorList>
            <person name="Sun Y."/>
            <person name="Deng T."/>
            <person name="Zhang A."/>
            <person name="Moore M.J."/>
            <person name="Landis J.B."/>
            <person name="Lin N."/>
            <person name="Zhang H."/>
            <person name="Zhang X."/>
            <person name="Huang J."/>
            <person name="Zhang X."/>
            <person name="Sun H."/>
            <person name="Wang H."/>
        </authorList>
    </citation>
    <scope>NUCLEOTIDE SEQUENCE [LARGE SCALE GENOMIC DNA]</scope>
    <source>
        <strain evidence="1">TB1705</strain>
        <tissue evidence="1">Leaf</tissue>
    </source>
</reference>
<dbReference type="InterPro" id="IPR007750">
    <property type="entry name" value="DUF674"/>
</dbReference>
<organism evidence="1 2">
    <name type="scientific">Kingdonia uniflora</name>
    <dbReference type="NCBI Taxonomy" id="39325"/>
    <lineage>
        <taxon>Eukaryota</taxon>
        <taxon>Viridiplantae</taxon>
        <taxon>Streptophyta</taxon>
        <taxon>Embryophyta</taxon>
        <taxon>Tracheophyta</taxon>
        <taxon>Spermatophyta</taxon>
        <taxon>Magnoliopsida</taxon>
        <taxon>Ranunculales</taxon>
        <taxon>Circaeasteraceae</taxon>
        <taxon>Kingdonia</taxon>
    </lineage>
</organism>
<protein>
    <submittedName>
        <fullName evidence="1">Uncharacterized protein</fullName>
    </submittedName>
</protein>
<dbReference type="AlphaFoldDB" id="A0A7J7L7R5"/>
<keyword evidence="2" id="KW-1185">Reference proteome</keyword>
<evidence type="ECO:0000313" key="2">
    <source>
        <dbReference type="Proteomes" id="UP000541444"/>
    </source>
</evidence>
<comment type="caution">
    <text evidence="1">The sequence shown here is derived from an EMBL/GenBank/DDBJ whole genome shotgun (WGS) entry which is preliminary data.</text>
</comment>
<gene>
    <name evidence="1" type="ORF">GIB67_009889</name>
</gene>